<dbReference type="InterPro" id="IPR050962">
    <property type="entry name" value="Phosphate-bind_PstS"/>
</dbReference>
<evidence type="ECO:0000256" key="5">
    <source>
        <dbReference type="SAM" id="SignalP"/>
    </source>
</evidence>
<evidence type="ECO:0000259" key="6">
    <source>
        <dbReference type="Pfam" id="PF12849"/>
    </source>
</evidence>
<comment type="similarity">
    <text evidence="1 4">Belongs to the PstS family.</text>
</comment>
<dbReference type="KEGG" id="aqg:HRU87_04645"/>
<dbReference type="CDD" id="cd13565">
    <property type="entry name" value="PBP2_PstS"/>
    <property type="match status" value="1"/>
</dbReference>
<protein>
    <recommendedName>
        <fullName evidence="4">Phosphate-binding protein</fullName>
    </recommendedName>
</protein>
<keyword evidence="8" id="KW-1185">Reference proteome</keyword>
<gene>
    <name evidence="7" type="ORF">HRU87_04645</name>
</gene>
<dbReference type="PANTHER" id="PTHR42996">
    <property type="entry name" value="PHOSPHATE-BINDING PROTEIN PSTS"/>
    <property type="match status" value="1"/>
</dbReference>
<dbReference type="Pfam" id="PF12849">
    <property type="entry name" value="PBP_like_2"/>
    <property type="match status" value="1"/>
</dbReference>
<dbReference type="GO" id="GO:0042301">
    <property type="term" value="F:phosphate ion binding"/>
    <property type="evidence" value="ECO:0007669"/>
    <property type="project" value="InterPro"/>
</dbReference>
<reference evidence="7 8" key="1">
    <citation type="submission" date="2020-05" db="EMBL/GenBank/DDBJ databases">
        <title>Aquirufa sp. strain 15G-AUS-rot a new Aquirufa species.</title>
        <authorList>
            <person name="Pitt A."/>
            <person name="Hahn M.W."/>
        </authorList>
    </citation>
    <scope>NUCLEOTIDE SEQUENCE [LARGE SCALE GENOMIC DNA]</scope>
    <source>
        <strain evidence="7 8">15G-AUS-rot</strain>
    </source>
</reference>
<dbReference type="InterPro" id="IPR005673">
    <property type="entry name" value="ABC_phos-bd_PstS"/>
</dbReference>
<keyword evidence="2 4" id="KW-0813">Transport</keyword>
<feature type="chain" id="PRO_5028846680" description="Phosphate-binding protein" evidence="5">
    <location>
        <begin position="27"/>
        <end position="333"/>
    </location>
</feature>
<dbReference type="PANTHER" id="PTHR42996:SF1">
    <property type="entry name" value="PHOSPHATE-BINDING PROTEIN PSTS"/>
    <property type="match status" value="1"/>
</dbReference>
<dbReference type="Proteomes" id="UP000501003">
    <property type="component" value="Chromosome"/>
</dbReference>
<evidence type="ECO:0000313" key="7">
    <source>
        <dbReference type="EMBL" id="QKJ25469.1"/>
    </source>
</evidence>
<dbReference type="GO" id="GO:0035435">
    <property type="term" value="P:phosphate ion transmembrane transport"/>
    <property type="evidence" value="ECO:0007669"/>
    <property type="project" value="InterPro"/>
</dbReference>
<proteinExistence type="inferred from homology"/>
<keyword evidence="5" id="KW-0732">Signal</keyword>
<accession>A0A7D4Q4A8</accession>
<keyword evidence="3 4" id="KW-0592">Phosphate transport</keyword>
<feature type="signal peptide" evidence="5">
    <location>
        <begin position="1"/>
        <end position="26"/>
    </location>
</feature>
<dbReference type="SUPFAM" id="SSF53850">
    <property type="entry name" value="Periplasmic binding protein-like II"/>
    <property type="match status" value="1"/>
</dbReference>
<evidence type="ECO:0000313" key="8">
    <source>
        <dbReference type="Proteomes" id="UP000501003"/>
    </source>
</evidence>
<dbReference type="InterPro" id="IPR024370">
    <property type="entry name" value="PBP_domain"/>
</dbReference>
<dbReference type="EMBL" id="CP054056">
    <property type="protein sequence ID" value="QKJ25469.1"/>
    <property type="molecule type" value="Genomic_DNA"/>
</dbReference>
<dbReference type="AlphaFoldDB" id="A0A7D4Q4A8"/>
<dbReference type="PIRSF" id="PIRSF002756">
    <property type="entry name" value="PstS"/>
    <property type="match status" value="1"/>
</dbReference>
<evidence type="ECO:0000256" key="1">
    <source>
        <dbReference type="ARBA" id="ARBA00008725"/>
    </source>
</evidence>
<dbReference type="RefSeq" id="WP_173493766.1">
    <property type="nucleotide sequence ID" value="NZ_CP054056.1"/>
</dbReference>
<dbReference type="Gene3D" id="3.40.190.10">
    <property type="entry name" value="Periplasmic binding protein-like II"/>
    <property type="match status" value="2"/>
</dbReference>
<name>A0A7D4Q4A8_9MICO</name>
<evidence type="ECO:0000256" key="3">
    <source>
        <dbReference type="ARBA" id="ARBA00022592"/>
    </source>
</evidence>
<evidence type="ECO:0000256" key="2">
    <source>
        <dbReference type="ARBA" id="ARBA00022448"/>
    </source>
</evidence>
<sequence>MRKPLAIMAASAIALSSLILAPAANAGETITGSGSSYAAVMINECRSAYTEHSVTYNPTGSGTGKTQFANGTTNFGASDSLYSSGAPKNFTYVPVIAGPIAIAYNVPELKALRLDGPTLSKIFLGEVTKWNDKAIADLNKGVKLPNETINVVYRKDSSGTSNNFSNWMKQVVGSPWKVNDVWTTAAGKTFGTAGDKSQGVKNTMQTLPYSIGYFDLADTLTTNFGIAAIKNGAGQYVKATVAASAKFLAAQSMKSNGAVLFDYNKKVAGGYSVTLVAYGMAPTKNGTAKADAVRGFFDYMLNTCAPAKAAAKGYVAFTGKFLSNANKLVATID</sequence>
<evidence type="ECO:0000256" key="4">
    <source>
        <dbReference type="PIRNR" id="PIRNR002756"/>
    </source>
</evidence>
<dbReference type="GO" id="GO:0043190">
    <property type="term" value="C:ATP-binding cassette (ABC) transporter complex"/>
    <property type="evidence" value="ECO:0007669"/>
    <property type="project" value="InterPro"/>
</dbReference>
<feature type="domain" description="PBP" evidence="6">
    <location>
        <begin position="24"/>
        <end position="301"/>
    </location>
</feature>
<organism evidence="7 8">
    <name type="scientific">Aquiluna borgnonia</name>
    <dbReference type="NCBI Taxonomy" id="2499157"/>
    <lineage>
        <taxon>Bacteria</taxon>
        <taxon>Bacillati</taxon>
        <taxon>Actinomycetota</taxon>
        <taxon>Actinomycetes</taxon>
        <taxon>Micrococcales</taxon>
        <taxon>Microbacteriaceae</taxon>
        <taxon>Luna cluster</taxon>
        <taxon>Luna-1 subcluster</taxon>
        <taxon>Aquiluna</taxon>
    </lineage>
</organism>